<dbReference type="SUPFAM" id="SSF56672">
    <property type="entry name" value="DNA/RNA polymerases"/>
    <property type="match status" value="1"/>
</dbReference>
<evidence type="ECO:0000313" key="2">
    <source>
        <dbReference type="EMBL" id="KAA6361100.1"/>
    </source>
</evidence>
<dbReference type="EMBL" id="SNRW01026024">
    <property type="protein sequence ID" value="KAA6361100.1"/>
    <property type="molecule type" value="Genomic_DNA"/>
</dbReference>
<feature type="compositionally biased region" description="Polar residues" evidence="1">
    <location>
        <begin position="224"/>
        <end position="238"/>
    </location>
</feature>
<name>A0A5J4TSX7_9EUKA</name>
<protein>
    <submittedName>
        <fullName evidence="2">Uncharacterized protein</fullName>
    </submittedName>
</protein>
<reference evidence="2 3" key="1">
    <citation type="submission" date="2019-03" db="EMBL/GenBank/DDBJ databases">
        <title>Single cell metagenomics reveals metabolic interactions within the superorganism composed of flagellate Streblomastix strix and complex community of Bacteroidetes bacteria on its surface.</title>
        <authorList>
            <person name="Treitli S.C."/>
            <person name="Kolisko M."/>
            <person name="Husnik F."/>
            <person name="Keeling P."/>
            <person name="Hampl V."/>
        </authorList>
    </citation>
    <scope>NUCLEOTIDE SEQUENCE [LARGE SCALE GENOMIC DNA]</scope>
    <source>
        <strain evidence="2">ST1C</strain>
    </source>
</reference>
<sequence>MGGKTIRYLEAWKLVKRVEFIQKVFFLLFKNEDSEKILQEGLRICPFSGSREEEIAYTEKLEEELKENIIEEIHPEQVKWFNPKIYNSETSLEIEENSGCELTEQGDINDSFKMNGTDQMRDLIRKGDWTTSLHLKSAFHHLIVYPPHRSYLAFEAMGKVYQNRAMPNGSNEDTERVRYKNFELRRRSAPPTLEQREIAKINLDKNENIWKHLDIQQPRRNAKQNRNNRLTSQDGFGT</sequence>
<dbReference type="AlphaFoldDB" id="A0A5J4TSX7"/>
<comment type="caution">
    <text evidence="2">The sequence shown here is derived from an EMBL/GenBank/DDBJ whole genome shotgun (WGS) entry which is preliminary data.</text>
</comment>
<evidence type="ECO:0000256" key="1">
    <source>
        <dbReference type="SAM" id="MobiDB-lite"/>
    </source>
</evidence>
<feature type="region of interest" description="Disordered" evidence="1">
    <location>
        <begin position="217"/>
        <end position="238"/>
    </location>
</feature>
<organism evidence="2 3">
    <name type="scientific">Streblomastix strix</name>
    <dbReference type="NCBI Taxonomy" id="222440"/>
    <lineage>
        <taxon>Eukaryota</taxon>
        <taxon>Metamonada</taxon>
        <taxon>Preaxostyla</taxon>
        <taxon>Oxymonadida</taxon>
        <taxon>Streblomastigidae</taxon>
        <taxon>Streblomastix</taxon>
    </lineage>
</organism>
<evidence type="ECO:0000313" key="3">
    <source>
        <dbReference type="Proteomes" id="UP000324800"/>
    </source>
</evidence>
<feature type="non-terminal residue" evidence="2">
    <location>
        <position position="1"/>
    </location>
</feature>
<gene>
    <name evidence="2" type="ORF">EZS28_043374</name>
</gene>
<proteinExistence type="predicted"/>
<accession>A0A5J4TSX7</accession>
<dbReference type="Proteomes" id="UP000324800">
    <property type="component" value="Unassembled WGS sequence"/>
</dbReference>
<dbReference type="InterPro" id="IPR043502">
    <property type="entry name" value="DNA/RNA_pol_sf"/>
</dbReference>